<dbReference type="EMBL" id="KQ248063">
    <property type="protein sequence ID" value="KNC71825.1"/>
    <property type="molecule type" value="Genomic_DNA"/>
</dbReference>
<evidence type="ECO:0000313" key="5">
    <source>
        <dbReference type="Proteomes" id="UP000054560"/>
    </source>
</evidence>
<name>A0A0L0F534_9EUKA</name>
<keyword evidence="5" id="KW-1185">Reference proteome</keyword>
<evidence type="ECO:0000256" key="1">
    <source>
        <dbReference type="ARBA" id="ARBA00022980"/>
    </source>
</evidence>
<feature type="non-terminal residue" evidence="4">
    <location>
        <position position="43"/>
    </location>
</feature>
<keyword evidence="2" id="KW-0687">Ribonucleoprotein</keyword>
<accession>A0A0L0F534</accession>
<dbReference type="GO" id="GO:0003735">
    <property type="term" value="F:structural constituent of ribosome"/>
    <property type="evidence" value="ECO:0007669"/>
    <property type="project" value="InterPro"/>
</dbReference>
<sequence length="43" mass="4999">MDIAKVHTANQLGKTKRDQLTGKTYKRPDIKKAYVYLANQDFE</sequence>
<dbReference type="Proteomes" id="UP000054560">
    <property type="component" value="Unassembled WGS sequence"/>
</dbReference>
<dbReference type="RefSeq" id="XP_014145727.1">
    <property type="nucleotide sequence ID" value="XM_014290252.1"/>
</dbReference>
<protein>
    <submittedName>
        <fullName evidence="4">Uncharacterized protein</fullName>
    </submittedName>
</protein>
<organism evidence="4 5">
    <name type="scientific">Sphaeroforma arctica JP610</name>
    <dbReference type="NCBI Taxonomy" id="667725"/>
    <lineage>
        <taxon>Eukaryota</taxon>
        <taxon>Ichthyosporea</taxon>
        <taxon>Ichthyophonida</taxon>
        <taxon>Sphaeroforma</taxon>
    </lineage>
</organism>
<gene>
    <name evidence="4" type="ORF">SARC_15632</name>
</gene>
<dbReference type="OrthoDB" id="275582at2759"/>
<dbReference type="GO" id="GO:1990904">
    <property type="term" value="C:ribonucleoprotein complex"/>
    <property type="evidence" value="ECO:0007669"/>
    <property type="project" value="UniProtKB-KW"/>
</dbReference>
<evidence type="ECO:0000256" key="2">
    <source>
        <dbReference type="ARBA" id="ARBA00023274"/>
    </source>
</evidence>
<dbReference type="Gene3D" id="3.30.70.330">
    <property type="match status" value="1"/>
</dbReference>
<dbReference type="InterPro" id="IPR012678">
    <property type="entry name" value="Ribosomal_uL23/eL15/eS24_sf"/>
</dbReference>
<dbReference type="InterPro" id="IPR012677">
    <property type="entry name" value="Nucleotide-bd_a/b_plait_sf"/>
</dbReference>
<evidence type="ECO:0000256" key="3">
    <source>
        <dbReference type="SAM" id="MobiDB-lite"/>
    </source>
</evidence>
<feature type="region of interest" description="Disordered" evidence="3">
    <location>
        <begin position="1"/>
        <end position="23"/>
    </location>
</feature>
<dbReference type="GeneID" id="25916136"/>
<dbReference type="AlphaFoldDB" id="A0A0L0F534"/>
<evidence type="ECO:0000313" key="4">
    <source>
        <dbReference type="EMBL" id="KNC71825.1"/>
    </source>
</evidence>
<dbReference type="SUPFAM" id="SSF54189">
    <property type="entry name" value="Ribosomal proteins S24e, L23 and L15e"/>
    <property type="match status" value="1"/>
</dbReference>
<proteinExistence type="predicted"/>
<dbReference type="GO" id="GO:0006412">
    <property type="term" value="P:translation"/>
    <property type="evidence" value="ECO:0007669"/>
    <property type="project" value="InterPro"/>
</dbReference>
<reference evidence="4 5" key="1">
    <citation type="submission" date="2011-02" db="EMBL/GenBank/DDBJ databases">
        <title>The Genome Sequence of Sphaeroforma arctica JP610.</title>
        <authorList>
            <consortium name="The Broad Institute Genome Sequencing Platform"/>
            <person name="Russ C."/>
            <person name="Cuomo C."/>
            <person name="Young S.K."/>
            <person name="Zeng Q."/>
            <person name="Gargeya S."/>
            <person name="Alvarado L."/>
            <person name="Berlin A."/>
            <person name="Chapman S.B."/>
            <person name="Chen Z."/>
            <person name="Freedman E."/>
            <person name="Gellesch M."/>
            <person name="Goldberg J."/>
            <person name="Griggs A."/>
            <person name="Gujja S."/>
            <person name="Heilman E."/>
            <person name="Heiman D."/>
            <person name="Howarth C."/>
            <person name="Mehta T."/>
            <person name="Neiman D."/>
            <person name="Pearson M."/>
            <person name="Roberts A."/>
            <person name="Saif S."/>
            <person name="Shea T."/>
            <person name="Shenoy N."/>
            <person name="Sisk P."/>
            <person name="Stolte C."/>
            <person name="Sykes S."/>
            <person name="White J."/>
            <person name="Yandava C."/>
            <person name="Burger G."/>
            <person name="Gray M.W."/>
            <person name="Holland P.W.H."/>
            <person name="King N."/>
            <person name="Lang F.B.F."/>
            <person name="Roger A.J."/>
            <person name="Ruiz-Trillo I."/>
            <person name="Haas B."/>
            <person name="Nusbaum C."/>
            <person name="Birren B."/>
        </authorList>
    </citation>
    <scope>NUCLEOTIDE SEQUENCE [LARGE SCALE GENOMIC DNA]</scope>
    <source>
        <strain evidence="4 5">JP610</strain>
    </source>
</reference>
<keyword evidence="1" id="KW-0689">Ribosomal protein</keyword>
<dbReference type="GO" id="GO:0005840">
    <property type="term" value="C:ribosome"/>
    <property type="evidence" value="ECO:0007669"/>
    <property type="project" value="UniProtKB-KW"/>
</dbReference>